<reference evidence="1 2" key="1">
    <citation type="submission" date="2013-01" db="EMBL/GenBank/DDBJ databases">
        <authorList>
            <person name="Harkins D.M."/>
            <person name="Durkin A.S."/>
            <person name="Brinkac L.M."/>
            <person name="Haft D.H."/>
            <person name="Selengut J.D."/>
            <person name="Sanka R."/>
            <person name="DePew J."/>
            <person name="Purushe J."/>
            <person name="Picardeau M."/>
            <person name="Werts C."/>
            <person name="Goarant C."/>
            <person name="Vinetz J.M."/>
            <person name="Sutton G.G."/>
            <person name="Nierman W.C."/>
            <person name="Fouts D.E."/>
        </authorList>
    </citation>
    <scope>NUCLEOTIDE SEQUENCE [LARGE SCALE GENOMIC DNA]</scope>
    <source>
        <strain evidence="1 2">200701203</strain>
    </source>
</reference>
<dbReference type="EMBL" id="AKWO02000056">
    <property type="protein sequence ID" value="EMF99920.1"/>
    <property type="molecule type" value="Genomic_DNA"/>
</dbReference>
<evidence type="ECO:0000313" key="1">
    <source>
        <dbReference type="EMBL" id="EMF99920.1"/>
    </source>
</evidence>
<name>M3HPD0_LEPBO</name>
<dbReference type="AlphaFoldDB" id="M3HPD0"/>
<organism evidence="1 2">
    <name type="scientific">Leptospira borgpetersenii str. 200701203</name>
    <dbReference type="NCBI Taxonomy" id="1193007"/>
    <lineage>
        <taxon>Bacteria</taxon>
        <taxon>Pseudomonadati</taxon>
        <taxon>Spirochaetota</taxon>
        <taxon>Spirochaetia</taxon>
        <taxon>Leptospirales</taxon>
        <taxon>Leptospiraceae</taxon>
        <taxon>Leptospira</taxon>
    </lineage>
</organism>
<dbReference type="Proteomes" id="UP000011783">
    <property type="component" value="Unassembled WGS sequence"/>
</dbReference>
<proteinExistence type="predicted"/>
<comment type="caution">
    <text evidence="1">The sequence shown here is derived from an EMBL/GenBank/DDBJ whole genome shotgun (WGS) entry which is preliminary data.</text>
</comment>
<accession>M3HPD0</accession>
<protein>
    <submittedName>
        <fullName evidence="1">Uncharacterized protein</fullName>
    </submittedName>
</protein>
<evidence type="ECO:0000313" key="2">
    <source>
        <dbReference type="Proteomes" id="UP000011783"/>
    </source>
</evidence>
<gene>
    <name evidence="1" type="ORF">LEP1GSC123_2969</name>
</gene>
<sequence>MKAEGLIRLYSNEFVGKIPEEGWIKFDEVDPPAIKIAGGSDGKDLLNLEYNKQQLIRVGLRSTDFRR</sequence>
<dbReference type="BioCyc" id="LBOR1193007:G11KN-4339-MONOMER"/>